<keyword evidence="3" id="KW-0804">Transcription</keyword>
<dbReference type="InterPro" id="IPR016032">
    <property type="entry name" value="Sig_transdc_resp-reg_C-effctor"/>
</dbReference>
<dbReference type="Gene3D" id="3.30.450.80">
    <property type="entry name" value="Transcription factor LuxR-like, autoinducer-binding domain"/>
    <property type="match status" value="1"/>
</dbReference>
<keyword evidence="6" id="KW-1185">Reference proteome</keyword>
<dbReference type="InterPro" id="IPR005143">
    <property type="entry name" value="TF_LuxR_autoind-bd_dom"/>
</dbReference>
<accession>A0A1H1V8G4</accession>
<dbReference type="PANTHER" id="PTHR44688">
    <property type="entry name" value="DNA-BINDING TRANSCRIPTIONAL ACTIVATOR DEVR_DOSR"/>
    <property type="match status" value="1"/>
</dbReference>
<dbReference type="InterPro" id="IPR000792">
    <property type="entry name" value="Tscrpt_reg_LuxR_C"/>
</dbReference>
<dbReference type="Proteomes" id="UP000243904">
    <property type="component" value="Chromosome I"/>
</dbReference>
<dbReference type="Gene3D" id="1.10.10.10">
    <property type="entry name" value="Winged helix-like DNA-binding domain superfamily/Winged helix DNA-binding domain"/>
    <property type="match status" value="1"/>
</dbReference>
<keyword evidence="2 5" id="KW-0238">DNA-binding</keyword>
<evidence type="ECO:0000256" key="3">
    <source>
        <dbReference type="ARBA" id="ARBA00023163"/>
    </source>
</evidence>
<dbReference type="PROSITE" id="PS50043">
    <property type="entry name" value="HTH_LUXR_2"/>
    <property type="match status" value="1"/>
</dbReference>
<dbReference type="Pfam" id="PF03472">
    <property type="entry name" value="Autoind_bind"/>
    <property type="match status" value="1"/>
</dbReference>
<sequence length="241" mass="27275">MHRIFQNFVEQLSSALDAEALREAMTEASTALDLSCFAYLSVPSQPSANVELISTYPSNWTKHYLRHHYELFDPIIIQAIGHPEPFEWGLGVGSSTPTEPQRELLEEAARFGIRYGFTVPIHDNRGPVAAMTFAADERRPQFERSIAEHSRVLQLMAIYFHAHARRKISHLRVINGVSLSAREFECLEWAAQGKSTWEIGRILGISRHTVATYLENVKTKLGVRTTVQAVARLMESKSTLR</sequence>
<evidence type="ECO:0000313" key="6">
    <source>
        <dbReference type="Proteomes" id="UP000243904"/>
    </source>
</evidence>
<evidence type="ECO:0000256" key="1">
    <source>
        <dbReference type="ARBA" id="ARBA00023015"/>
    </source>
</evidence>
<organism evidence="5 6">
    <name type="scientific">Bradyrhizobium canariense</name>
    <dbReference type="NCBI Taxonomy" id="255045"/>
    <lineage>
        <taxon>Bacteria</taxon>
        <taxon>Pseudomonadati</taxon>
        <taxon>Pseudomonadota</taxon>
        <taxon>Alphaproteobacteria</taxon>
        <taxon>Hyphomicrobiales</taxon>
        <taxon>Nitrobacteraceae</taxon>
        <taxon>Bradyrhizobium</taxon>
    </lineage>
</organism>
<dbReference type="Pfam" id="PF00196">
    <property type="entry name" value="GerE"/>
    <property type="match status" value="1"/>
</dbReference>
<dbReference type="PROSITE" id="PS00622">
    <property type="entry name" value="HTH_LUXR_1"/>
    <property type="match status" value="1"/>
</dbReference>
<dbReference type="GO" id="GO:0003677">
    <property type="term" value="F:DNA binding"/>
    <property type="evidence" value="ECO:0007669"/>
    <property type="project" value="UniProtKB-KW"/>
</dbReference>
<dbReference type="SUPFAM" id="SSF46894">
    <property type="entry name" value="C-terminal effector domain of the bipartite response regulators"/>
    <property type="match status" value="1"/>
</dbReference>
<reference evidence="6" key="1">
    <citation type="submission" date="2016-10" db="EMBL/GenBank/DDBJ databases">
        <authorList>
            <person name="Varghese N."/>
            <person name="Submissions S."/>
        </authorList>
    </citation>
    <scope>NUCLEOTIDE SEQUENCE [LARGE SCALE GENOMIC DNA]</scope>
    <source>
        <strain evidence="6">GAS369</strain>
    </source>
</reference>
<dbReference type="InterPro" id="IPR036693">
    <property type="entry name" value="TF_LuxR_autoind-bd_dom_sf"/>
</dbReference>
<dbReference type="PANTHER" id="PTHR44688:SF16">
    <property type="entry name" value="DNA-BINDING TRANSCRIPTIONAL ACTIVATOR DEVR_DOSR"/>
    <property type="match status" value="1"/>
</dbReference>
<proteinExistence type="predicted"/>
<dbReference type="EMBL" id="LT629750">
    <property type="protein sequence ID" value="SDS80953.1"/>
    <property type="molecule type" value="Genomic_DNA"/>
</dbReference>
<feature type="domain" description="HTH luxR-type" evidence="4">
    <location>
        <begin position="172"/>
        <end position="237"/>
    </location>
</feature>
<dbReference type="InterPro" id="IPR036388">
    <property type="entry name" value="WH-like_DNA-bd_sf"/>
</dbReference>
<keyword evidence="1" id="KW-0805">Transcription regulation</keyword>
<dbReference type="RefSeq" id="WP_146688013.1">
    <property type="nucleotide sequence ID" value="NZ_LT629750.1"/>
</dbReference>
<dbReference type="SMART" id="SM00421">
    <property type="entry name" value="HTH_LUXR"/>
    <property type="match status" value="1"/>
</dbReference>
<dbReference type="SUPFAM" id="SSF75516">
    <property type="entry name" value="Pheromone-binding domain of LuxR-like quorum-sensing transcription factors"/>
    <property type="match status" value="1"/>
</dbReference>
<dbReference type="PRINTS" id="PR00038">
    <property type="entry name" value="HTHLUXR"/>
</dbReference>
<dbReference type="GO" id="GO:0006355">
    <property type="term" value="P:regulation of DNA-templated transcription"/>
    <property type="evidence" value="ECO:0007669"/>
    <property type="project" value="InterPro"/>
</dbReference>
<dbReference type="CDD" id="cd06170">
    <property type="entry name" value="LuxR_C_like"/>
    <property type="match status" value="1"/>
</dbReference>
<evidence type="ECO:0000313" key="5">
    <source>
        <dbReference type="EMBL" id="SDS80953.1"/>
    </source>
</evidence>
<gene>
    <name evidence="5" type="ORF">SAMN05444158_3294</name>
</gene>
<evidence type="ECO:0000259" key="4">
    <source>
        <dbReference type="PROSITE" id="PS50043"/>
    </source>
</evidence>
<name>A0A1H1V8G4_9BRAD</name>
<evidence type="ECO:0000256" key="2">
    <source>
        <dbReference type="ARBA" id="ARBA00023125"/>
    </source>
</evidence>
<dbReference type="AlphaFoldDB" id="A0A1H1V8G4"/>
<protein>
    <submittedName>
        <fullName evidence="5">DNA-binding transcriptional regulator, CsgD family</fullName>
    </submittedName>
</protein>